<evidence type="ECO:0000256" key="1">
    <source>
        <dbReference type="ARBA" id="ARBA00001933"/>
    </source>
</evidence>
<comment type="similarity">
    <text evidence="4">Belongs to the alanine racemase family.</text>
</comment>
<dbReference type="PRINTS" id="PR00992">
    <property type="entry name" value="ALARACEMASE"/>
</dbReference>
<keyword evidence="2 4" id="KW-0663">Pyridoxal phosphate</keyword>
<dbReference type="PANTHER" id="PTHR30511:SF0">
    <property type="entry name" value="ALANINE RACEMASE, CATABOLIC-RELATED"/>
    <property type="match status" value="1"/>
</dbReference>
<dbReference type="InterPro" id="IPR009006">
    <property type="entry name" value="Ala_racemase/Decarboxylase_C"/>
</dbReference>
<dbReference type="Gene3D" id="2.40.37.10">
    <property type="entry name" value="Lyase, Ornithine Decarboxylase, Chain A, domain 1"/>
    <property type="match status" value="1"/>
</dbReference>
<evidence type="ECO:0000313" key="9">
    <source>
        <dbReference type="EMBL" id="PIR88738.1"/>
    </source>
</evidence>
<dbReference type="NCBIfam" id="TIGR00492">
    <property type="entry name" value="alr"/>
    <property type="match status" value="1"/>
</dbReference>
<dbReference type="FunFam" id="3.20.20.10:FF:000002">
    <property type="entry name" value="Alanine racemase"/>
    <property type="match status" value="1"/>
</dbReference>
<dbReference type="SUPFAM" id="SSF51419">
    <property type="entry name" value="PLP-binding barrel"/>
    <property type="match status" value="1"/>
</dbReference>
<dbReference type="EMBL" id="PFBB01000008">
    <property type="protein sequence ID" value="PIR88738.1"/>
    <property type="molecule type" value="Genomic_DNA"/>
</dbReference>
<keyword evidence="7" id="KW-0175">Coiled coil</keyword>
<dbReference type="GO" id="GO:0005829">
    <property type="term" value="C:cytosol"/>
    <property type="evidence" value="ECO:0007669"/>
    <property type="project" value="TreeGrafter"/>
</dbReference>
<dbReference type="InterPro" id="IPR000821">
    <property type="entry name" value="Ala_racemase"/>
</dbReference>
<evidence type="ECO:0000256" key="2">
    <source>
        <dbReference type="ARBA" id="ARBA00022898"/>
    </source>
</evidence>
<evidence type="ECO:0000256" key="5">
    <source>
        <dbReference type="PIRSR" id="PIRSR600821-50"/>
    </source>
</evidence>
<dbReference type="Pfam" id="PF00842">
    <property type="entry name" value="Ala_racemase_C"/>
    <property type="match status" value="1"/>
</dbReference>
<dbReference type="Pfam" id="PF01168">
    <property type="entry name" value="Ala_racemase_N"/>
    <property type="match status" value="1"/>
</dbReference>
<feature type="active site" description="Proton acceptor; specific for L-alanine" evidence="4">
    <location>
        <position position="273"/>
    </location>
</feature>
<comment type="cofactor">
    <cofactor evidence="1 4 5">
        <name>pyridoxal 5'-phosphate</name>
        <dbReference type="ChEBI" id="CHEBI:597326"/>
    </cofactor>
</comment>
<comment type="catalytic activity">
    <reaction evidence="4">
        <text>L-alanine = D-alanine</text>
        <dbReference type="Rhea" id="RHEA:20249"/>
        <dbReference type="ChEBI" id="CHEBI:57416"/>
        <dbReference type="ChEBI" id="CHEBI:57972"/>
        <dbReference type="EC" id="5.1.1.1"/>
    </reaction>
</comment>
<feature type="active site" description="Proton acceptor; specific for D-alanine" evidence="4">
    <location>
        <position position="51"/>
    </location>
</feature>
<feature type="domain" description="Alanine racemase C-terminal" evidence="8">
    <location>
        <begin position="252"/>
        <end position="380"/>
    </location>
</feature>
<keyword evidence="3 4" id="KW-0413">Isomerase</keyword>
<feature type="modified residue" description="N6-(pyridoxal phosphate)lysine" evidence="4 5">
    <location>
        <position position="51"/>
    </location>
</feature>
<dbReference type="InterPro" id="IPR011079">
    <property type="entry name" value="Ala_racemase_C"/>
</dbReference>
<gene>
    <name evidence="9" type="primary">alr</name>
    <name evidence="9" type="ORF">COU09_00705</name>
</gene>
<dbReference type="UniPathway" id="UPA00042">
    <property type="reaction ID" value="UER00497"/>
</dbReference>
<organism evidence="9 10">
    <name type="scientific">Candidatus Harrisonbacteria bacterium CG10_big_fil_rev_8_21_14_0_10_44_23</name>
    <dbReference type="NCBI Taxonomy" id="1974585"/>
    <lineage>
        <taxon>Bacteria</taxon>
        <taxon>Candidatus Harrisoniibacteriota</taxon>
    </lineage>
</organism>
<accession>A0A2H0UQS5</accession>
<name>A0A2H0UQS5_9BACT</name>
<comment type="caution">
    <text evidence="9">The sequence shown here is derived from an EMBL/GenBank/DDBJ whole genome shotgun (WGS) entry which is preliminary data.</text>
</comment>
<dbReference type="GO" id="GO:0008784">
    <property type="term" value="F:alanine racemase activity"/>
    <property type="evidence" value="ECO:0007669"/>
    <property type="project" value="UniProtKB-UniRule"/>
</dbReference>
<evidence type="ECO:0000259" key="8">
    <source>
        <dbReference type="SMART" id="SM01005"/>
    </source>
</evidence>
<comment type="function">
    <text evidence="4">Catalyzes the interconversion of L-alanine and D-alanine. May also act on other amino acids.</text>
</comment>
<dbReference type="PANTHER" id="PTHR30511">
    <property type="entry name" value="ALANINE RACEMASE"/>
    <property type="match status" value="1"/>
</dbReference>
<reference evidence="10" key="1">
    <citation type="submission" date="2017-09" db="EMBL/GenBank/DDBJ databases">
        <title>Depth-based differentiation of microbial function through sediment-hosted aquifers and enrichment of novel symbionts in the deep terrestrial subsurface.</title>
        <authorList>
            <person name="Probst A.J."/>
            <person name="Ladd B."/>
            <person name="Jarett J.K."/>
            <person name="Geller-Mcgrath D.E."/>
            <person name="Sieber C.M.K."/>
            <person name="Emerson J.B."/>
            <person name="Anantharaman K."/>
            <person name="Thomas B.C."/>
            <person name="Malmstrom R."/>
            <person name="Stieglmeier M."/>
            <person name="Klingl A."/>
            <person name="Woyke T."/>
            <person name="Ryan C.M."/>
            <person name="Banfield J.F."/>
        </authorList>
    </citation>
    <scope>NUCLEOTIDE SEQUENCE [LARGE SCALE GENOMIC DNA]</scope>
</reference>
<comment type="pathway">
    <text evidence="4">Amino-acid biosynthesis; D-alanine biosynthesis; D-alanine from L-alanine: step 1/1.</text>
</comment>
<evidence type="ECO:0000256" key="6">
    <source>
        <dbReference type="PIRSR" id="PIRSR600821-52"/>
    </source>
</evidence>
<evidence type="ECO:0000256" key="7">
    <source>
        <dbReference type="SAM" id="Coils"/>
    </source>
</evidence>
<dbReference type="CDD" id="cd00430">
    <property type="entry name" value="PLPDE_III_AR"/>
    <property type="match status" value="1"/>
</dbReference>
<feature type="binding site" evidence="4 6">
    <location>
        <position position="146"/>
    </location>
    <ligand>
        <name>substrate</name>
    </ligand>
</feature>
<dbReference type="GO" id="GO:0030170">
    <property type="term" value="F:pyridoxal phosphate binding"/>
    <property type="evidence" value="ECO:0007669"/>
    <property type="project" value="UniProtKB-UniRule"/>
</dbReference>
<dbReference type="EC" id="5.1.1.1" evidence="4"/>
<feature type="coiled-coil region" evidence="7">
    <location>
        <begin position="177"/>
        <end position="204"/>
    </location>
</feature>
<proteinExistence type="inferred from homology"/>
<dbReference type="Gene3D" id="3.20.20.10">
    <property type="entry name" value="Alanine racemase"/>
    <property type="match status" value="1"/>
</dbReference>
<dbReference type="SUPFAM" id="SSF50621">
    <property type="entry name" value="Alanine racemase C-terminal domain-like"/>
    <property type="match status" value="1"/>
</dbReference>
<dbReference type="InterPro" id="IPR029066">
    <property type="entry name" value="PLP-binding_barrel"/>
</dbReference>
<dbReference type="SMART" id="SM01005">
    <property type="entry name" value="Ala_racemase_C"/>
    <property type="match status" value="1"/>
</dbReference>
<feature type="binding site" evidence="4 6">
    <location>
        <position position="321"/>
    </location>
    <ligand>
        <name>substrate</name>
    </ligand>
</feature>
<sequence length="381" mass="42343">MRFLRFLRKVKRSWSSHRTSVEVLISCGALLNNLEQYQKAYPNVAIAPVLKANAYGHGLVEVAEILEKKNLPFFVLDSMHEAMILRNSGIKTKILLIGHTRILNIETAKIKNTSFTITSLEQLEELDKILSSKRDIHLKIDTGMHRQGVLPDDLDRAIKIIKENRLINLEGVCSHLADAEKEDSELTEKQIEQWERAVGLLKKEFSNIKFFHLSSTAGSNLSSAVSANVLRIGLGLYGIDSSPEKKLELIPALELVSIISSVREIASGEKVGYGATFVADKPTEVATVPVGYFEGVDRRLSNRGFLKVGDKFCKIVGRVSMNITSIDVSDVDSVRIGNKVSIISARPEDENSVENIARVIDSIPWVILVHIPQGLRRVVVV</sequence>
<evidence type="ECO:0000313" key="10">
    <source>
        <dbReference type="Proteomes" id="UP000229615"/>
    </source>
</evidence>
<dbReference type="AlphaFoldDB" id="A0A2H0UQS5"/>
<dbReference type="HAMAP" id="MF_01201">
    <property type="entry name" value="Ala_racemase"/>
    <property type="match status" value="1"/>
</dbReference>
<evidence type="ECO:0000256" key="3">
    <source>
        <dbReference type="ARBA" id="ARBA00023235"/>
    </source>
</evidence>
<dbReference type="InterPro" id="IPR001608">
    <property type="entry name" value="Ala_racemase_N"/>
</dbReference>
<dbReference type="GO" id="GO:0030632">
    <property type="term" value="P:D-alanine biosynthetic process"/>
    <property type="evidence" value="ECO:0007669"/>
    <property type="project" value="UniProtKB-UniRule"/>
</dbReference>
<evidence type="ECO:0000256" key="4">
    <source>
        <dbReference type="HAMAP-Rule" id="MF_01201"/>
    </source>
</evidence>
<dbReference type="Proteomes" id="UP000229615">
    <property type="component" value="Unassembled WGS sequence"/>
</dbReference>
<protein>
    <recommendedName>
        <fullName evidence="4">Alanine racemase</fullName>
        <ecNumber evidence="4">5.1.1.1</ecNumber>
    </recommendedName>
</protein>